<sequence>MPPDMTQPCVSAWWRWGARGDPDTSPNRPESRSQPPPVPQPWPEMPSPRQAHQGSGGICHLVLRLNPGWELEEHRLAGPPPTTTSGTNPETDGGSVEPPDLELASLNKVTTH</sequence>
<dbReference type="EMBL" id="OW240914">
    <property type="protein sequence ID" value="CAH2272532.1"/>
    <property type="molecule type" value="Genomic_DNA"/>
</dbReference>
<dbReference type="Proteomes" id="UP001295444">
    <property type="component" value="Chromosome 03"/>
</dbReference>
<accession>A0AAD1RIR1</accession>
<feature type="compositionally biased region" description="Low complexity" evidence="1">
    <location>
        <begin position="83"/>
        <end position="93"/>
    </location>
</feature>
<proteinExistence type="predicted"/>
<feature type="compositionally biased region" description="Pro residues" evidence="1">
    <location>
        <begin position="34"/>
        <end position="46"/>
    </location>
</feature>
<dbReference type="AlphaFoldDB" id="A0AAD1RIR1"/>
<name>A0AAD1RIR1_PELCU</name>
<feature type="region of interest" description="Disordered" evidence="1">
    <location>
        <begin position="71"/>
        <end position="112"/>
    </location>
</feature>
<keyword evidence="3" id="KW-1185">Reference proteome</keyword>
<organism evidence="2 3">
    <name type="scientific">Pelobates cultripes</name>
    <name type="common">Western spadefoot toad</name>
    <dbReference type="NCBI Taxonomy" id="61616"/>
    <lineage>
        <taxon>Eukaryota</taxon>
        <taxon>Metazoa</taxon>
        <taxon>Chordata</taxon>
        <taxon>Craniata</taxon>
        <taxon>Vertebrata</taxon>
        <taxon>Euteleostomi</taxon>
        <taxon>Amphibia</taxon>
        <taxon>Batrachia</taxon>
        <taxon>Anura</taxon>
        <taxon>Pelobatoidea</taxon>
        <taxon>Pelobatidae</taxon>
        <taxon>Pelobates</taxon>
    </lineage>
</organism>
<feature type="region of interest" description="Disordered" evidence="1">
    <location>
        <begin position="1"/>
        <end position="57"/>
    </location>
</feature>
<gene>
    <name evidence="2" type="ORF">PECUL_23A018951</name>
</gene>
<protein>
    <submittedName>
        <fullName evidence="2">Uncharacterized protein</fullName>
    </submittedName>
</protein>
<evidence type="ECO:0000256" key="1">
    <source>
        <dbReference type="SAM" id="MobiDB-lite"/>
    </source>
</evidence>
<reference evidence="2" key="1">
    <citation type="submission" date="2022-03" db="EMBL/GenBank/DDBJ databases">
        <authorList>
            <person name="Alioto T."/>
            <person name="Alioto T."/>
            <person name="Gomez Garrido J."/>
        </authorList>
    </citation>
    <scope>NUCLEOTIDE SEQUENCE</scope>
</reference>
<evidence type="ECO:0000313" key="3">
    <source>
        <dbReference type="Proteomes" id="UP001295444"/>
    </source>
</evidence>
<evidence type="ECO:0000313" key="2">
    <source>
        <dbReference type="EMBL" id="CAH2272532.1"/>
    </source>
</evidence>